<organism evidence="5 6">
    <name type="scientific">Nocardioides aquiterrae</name>
    <dbReference type="NCBI Taxonomy" id="203799"/>
    <lineage>
        <taxon>Bacteria</taxon>
        <taxon>Bacillati</taxon>
        <taxon>Actinomycetota</taxon>
        <taxon>Actinomycetes</taxon>
        <taxon>Propionibacteriales</taxon>
        <taxon>Nocardioidaceae</taxon>
        <taxon>Nocardioides</taxon>
    </lineage>
</organism>
<evidence type="ECO:0000313" key="6">
    <source>
        <dbReference type="Proteomes" id="UP001499979"/>
    </source>
</evidence>
<dbReference type="InterPro" id="IPR000281">
    <property type="entry name" value="HTH_RpiR"/>
</dbReference>
<keyword evidence="2" id="KW-0238">DNA-binding</keyword>
<protein>
    <submittedName>
        <fullName evidence="5">MurR/RpiR family transcriptional regulator</fullName>
    </submittedName>
</protein>
<keyword evidence="6" id="KW-1185">Reference proteome</keyword>
<evidence type="ECO:0000256" key="3">
    <source>
        <dbReference type="ARBA" id="ARBA00023163"/>
    </source>
</evidence>
<dbReference type="Pfam" id="PF01418">
    <property type="entry name" value="HTH_6"/>
    <property type="match status" value="1"/>
</dbReference>
<evidence type="ECO:0000259" key="4">
    <source>
        <dbReference type="PROSITE" id="PS51071"/>
    </source>
</evidence>
<keyword evidence="1" id="KW-0805">Transcription regulation</keyword>
<reference evidence="5 6" key="1">
    <citation type="journal article" date="2019" name="Int. J. Syst. Evol. Microbiol.">
        <title>The Global Catalogue of Microorganisms (GCM) 10K type strain sequencing project: providing services to taxonomists for standard genome sequencing and annotation.</title>
        <authorList>
            <consortium name="The Broad Institute Genomics Platform"/>
            <consortium name="The Broad Institute Genome Sequencing Center for Infectious Disease"/>
            <person name="Wu L."/>
            <person name="Ma J."/>
        </authorList>
    </citation>
    <scope>NUCLEOTIDE SEQUENCE [LARGE SCALE GENOMIC DNA]</scope>
    <source>
        <strain evidence="5 6">JCM 11813</strain>
    </source>
</reference>
<feature type="domain" description="HTH rpiR-type" evidence="4">
    <location>
        <begin position="6"/>
        <end position="82"/>
    </location>
</feature>
<dbReference type="InterPro" id="IPR001347">
    <property type="entry name" value="SIS_dom"/>
</dbReference>
<dbReference type="InterPro" id="IPR046348">
    <property type="entry name" value="SIS_dom_sf"/>
</dbReference>
<dbReference type="SUPFAM" id="SSF46689">
    <property type="entry name" value="Homeodomain-like"/>
    <property type="match status" value="1"/>
</dbReference>
<dbReference type="Gene3D" id="3.40.50.10490">
    <property type="entry name" value="Glucose-6-phosphate isomerase like protein, domain 1"/>
    <property type="match status" value="1"/>
</dbReference>
<dbReference type="EMBL" id="BAAAJE010000025">
    <property type="protein sequence ID" value="GAA1158225.1"/>
    <property type="molecule type" value="Genomic_DNA"/>
</dbReference>
<sequence>MTGPPSSVAELTAASLPSLSPAERRVGRALLADYPSAGLGSAARLAERASVSAPSVLRFAQTLGFEGFADLQSALRAELSARSNGPLTRLADAPSAGSTLARMVDQGRAQNDAALSSIAGLSESSVDAAVALVADPARRVFLHGGRFSHLLAIYFAGHLEQLRTGVRLLEHPFGRDLGITVDLGRRDVLVLFDFHRYQRSAVELADRARKAGTATVLITDDMACPAAPEAAVVLVAASTVNSTYQSMAGGFLLTELLLPPVMDAIGEPARTRMALWEQHRSNELVP</sequence>
<evidence type="ECO:0000256" key="2">
    <source>
        <dbReference type="ARBA" id="ARBA00023125"/>
    </source>
</evidence>
<evidence type="ECO:0000256" key="1">
    <source>
        <dbReference type="ARBA" id="ARBA00023015"/>
    </source>
</evidence>
<dbReference type="PANTHER" id="PTHR30514">
    <property type="entry name" value="GLUCOKINASE"/>
    <property type="match status" value="1"/>
</dbReference>
<comment type="caution">
    <text evidence="5">The sequence shown here is derived from an EMBL/GenBank/DDBJ whole genome shotgun (WGS) entry which is preliminary data.</text>
</comment>
<dbReference type="InterPro" id="IPR036388">
    <property type="entry name" value="WH-like_DNA-bd_sf"/>
</dbReference>
<dbReference type="SUPFAM" id="SSF53697">
    <property type="entry name" value="SIS domain"/>
    <property type="match status" value="1"/>
</dbReference>
<accession>A0ABN1UNJ2</accession>
<gene>
    <name evidence="5" type="ORF">GCM10009606_40120</name>
</gene>
<dbReference type="RefSeq" id="WP_343909539.1">
    <property type="nucleotide sequence ID" value="NZ_BAAAJE010000025.1"/>
</dbReference>
<evidence type="ECO:0000313" key="5">
    <source>
        <dbReference type="EMBL" id="GAA1158225.1"/>
    </source>
</evidence>
<dbReference type="PANTHER" id="PTHR30514:SF18">
    <property type="entry name" value="RPIR-FAMILY TRANSCRIPTIONAL REGULATOR"/>
    <property type="match status" value="1"/>
</dbReference>
<dbReference type="InterPro" id="IPR035472">
    <property type="entry name" value="RpiR-like_SIS"/>
</dbReference>
<dbReference type="Proteomes" id="UP001499979">
    <property type="component" value="Unassembled WGS sequence"/>
</dbReference>
<dbReference type="Pfam" id="PF01380">
    <property type="entry name" value="SIS"/>
    <property type="match status" value="1"/>
</dbReference>
<dbReference type="CDD" id="cd05013">
    <property type="entry name" value="SIS_RpiR"/>
    <property type="match status" value="1"/>
</dbReference>
<dbReference type="InterPro" id="IPR009057">
    <property type="entry name" value="Homeodomain-like_sf"/>
</dbReference>
<dbReference type="Gene3D" id="1.10.10.10">
    <property type="entry name" value="Winged helix-like DNA-binding domain superfamily/Winged helix DNA-binding domain"/>
    <property type="match status" value="1"/>
</dbReference>
<dbReference type="InterPro" id="IPR047640">
    <property type="entry name" value="RpiR-like"/>
</dbReference>
<proteinExistence type="predicted"/>
<keyword evidence="3" id="KW-0804">Transcription</keyword>
<dbReference type="PROSITE" id="PS51071">
    <property type="entry name" value="HTH_RPIR"/>
    <property type="match status" value="1"/>
</dbReference>
<name>A0ABN1UNJ2_9ACTN</name>